<protein>
    <submittedName>
        <fullName evidence="2">Uncharacterized protein</fullName>
    </submittedName>
</protein>
<reference evidence="2 3" key="1">
    <citation type="submission" date="2014-03" db="EMBL/GenBank/DDBJ databases">
        <authorList>
            <person name="Urmite Genomes U."/>
        </authorList>
    </citation>
    <scope>NUCLEOTIDE SEQUENCE [LARGE SCALE GENOMIC DNA]</scope>
    <source>
        <strain evidence="2 3">Vm-5</strain>
    </source>
</reference>
<keyword evidence="1" id="KW-0472">Membrane</keyword>
<gene>
    <name evidence="2" type="ORF">BN990_02934</name>
</gene>
<proteinExistence type="predicted"/>
<comment type="caution">
    <text evidence="2">The sequence shown here is derived from an EMBL/GenBank/DDBJ whole genome shotgun (WGS) entry which is preliminary data.</text>
</comment>
<keyword evidence="1" id="KW-1133">Transmembrane helix</keyword>
<reference evidence="3" key="2">
    <citation type="submission" date="2014-05" db="EMBL/GenBank/DDBJ databases">
        <title>Draft genome sequence of Virgibacillus massiliensis Vm-5.</title>
        <authorList>
            <person name="Khelaifia S."/>
            <person name="Croce O."/>
            <person name="Lagier J.C."/>
            <person name="Raoult D."/>
        </authorList>
    </citation>
    <scope>NUCLEOTIDE SEQUENCE [LARGE SCALE GENOMIC DNA]</scope>
    <source>
        <strain evidence="3">Vm-5</strain>
    </source>
</reference>
<evidence type="ECO:0000256" key="1">
    <source>
        <dbReference type="SAM" id="Phobius"/>
    </source>
</evidence>
<accession>A0A024QDI9</accession>
<evidence type="ECO:0000313" key="3">
    <source>
        <dbReference type="Proteomes" id="UP000028875"/>
    </source>
</evidence>
<sequence length="67" mass="7953">MKKKQKACGWLFIIIFVLYYMYQLKPFITIRGNLHIGRFSLMEFGSWILTEGETNLCQNTKIIYSVI</sequence>
<evidence type="ECO:0000313" key="2">
    <source>
        <dbReference type="EMBL" id="CDQ40608.1"/>
    </source>
</evidence>
<dbReference type="AlphaFoldDB" id="A0A024QDI9"/>
<dbReference type="Proteomes" id="UP000028875">
    <property type="component" value="Unassembled WGS sequence"/>
</dbReference>
<keyword evidence="3" id="KW-1185">Reference proteome</keyword>
<name>A0A024QDI9_9BACI</name>
<keyword evidence="1" id="KW-0812">Transmembrane</keyword>
<organism evidence="2 3">
    <name type="scientific">Virgibacillus massiliensis</name>
    <dbReference type="NCBI Taxonomy" id="1462526"/>
    <lineage>
        <taxon>Bacteria</taxon>
        <taxon>Bacillati</taxon>
        <taxon>Bacillota</taxon>
        <taxon>Bacilli</taxon>
        <taxon>Bacillales</taxon>
        <taxon>Bacillaceae</taxon>
        <taxon>Virgibacillus</taxon>
    </lineage>
</organism>
<dbReference type="EMBL" id="CCDP010000002">
    <property type="protein sequence ID" value="CDQ40608.1"/>
    <property type="molecule type" value="Genomic_DNA"/>
</dbReference>
<dbReference type="STRING" id="1462526.BN990_02934"/>
<feature type="transmembrane region" description="Helical" evidence="1">
    <location>
        <begin position="7"/>
        <end position="24"/>
    </location>
</feature>